<evidence type="ECO:0000313" key="3">
    <source>
        <dbReference type="Proteomes" id="UP000297703"/>
    </source>
</evidence>
<comment type="caution">
    <text evidence="2">The sequence shown here is derived from an EMBL/GenBank/DDBJ whole genome shotgun (WGS) entry which is preliminary data.</text>
</comment>
<sequence length="119" mass="11924">MGTQPVSDPAVGPATSRPNGYGSVRALLPQVPPGQERPGARLPPPQPGTGGDDPSHIPSPPAAGAQPSPAASPRPLPAARAFPAEPGPVGAAWSPDSACSWSDGVQQGRLRRCARAMLG</sequence>
<keyword evidence="3" id="KW-1185">Reference proteome</keyword>
<protein>
    <submittedName>
        <fullName evidence="2">Putative Ras GTPase-activating protein 4B</fullName>
    </submittedName>
</protein>
<dbReference type="EMBL" id="QXTE01000016">
    <property type="protein sequence ID" value="TFK13394.1"/>
    <property type="molecule type" value="Genomic_DNA"/>
</dbReference>
<evidence type="ECO:0000256" key="1">
    <source>
        <dbReference type="SAM" id="MobiDB-lite"/>
    </source>
</evidence>
<name>A0A4D9F6Z8_9SAUR</name>
<organism evidence="2 3">
    <name type="scientific">Platysternon megacephalum</name>
    <name type="common">big-headed turtle</name>
    <dbReference type="NCBI Taxonomy" id="55544"/>
    <lineage>
        <taxon>Eukaryota</taxon>
        <taxon>Metazoa</taxon>
        <taxon>Chordata</taxon>
        <taxon>Craniata</taxon>
        <taxon>Vertebrata</taxon>
        <taxon>Euteleostomi</taxon>
        <taxon>Archelosauria</taxon>
        <taxon>Testudinata</taxon>
        <taxon>Testudines</taxon>
        <taxon>Cryptodira</taxon>
        <taxon>Durocryptodira</taxon>
        <taxon>Testudinoidea</taxon>
        <taxon>Platysternidae</taxon>
        <taxon>Platysternon</taxon>
    </lineage>
</organism>
<reference evidence="2 3" key="1">
    <citation type="submission" date="2019-04" db="EMBL/GenBank/DDBJ databases">
        <title>Draft genome of the big-headed turtle Platysternon megacephalum.</title>
        <authorList>
            <person name="Gong S."/>
        </authorList>
    </citation>
    <scope>NUCLEOTIDE SEQUENCE [LARGE SCALE GENOMIC DNA]</scope>
    <source>
        <strain evidence="2">DO16091913</strain>
        <tissue evidence="2">Muscle</tissue>
    </source>
</reference>
<evidence type="ECO:0000313" key="2">
    <source>
        <dbReference type="EMBL" id="TFK13394.1"/>
    </source>
</evidence>
<accession>A0A4D9F6Z8</accession>
<dbReference type="AlphaFoldDB" id="A0A4D9F6Z8"/>
<feature type="region of interest" description="Disordered" evidence="1">
    <location>
        <begin position="1"/>
        <end position="105"/>
    </location>
</feature>
<proteinExistence type="predicted"/>
<reference evidence="2 3" key="2">
    <citation type="submission" date="2019-04" db="EMBL/GenBank/DDBJ databases">
        <title>The genome sequence of big-headed turtle.</title>
        <authorList>
            <person name="Gong S."/>
        </authorList>
    </citation>
    <scope>NUCLEOTIDE SEQUENCE [LARGE SCALE GENOMIC DNA]</scope>
    <source>
        <strain evidence="2">DO16091913</strain>
        <tissue evidence="2">Muscle</tissue>
    </source>
</reference>
<dbReference type="Proteomes" id="UP000297703">
    <property type="component" value="Unassembled WGS sequence"/>
</dbReference>
<gene>
    <name evidence="2" type="ORF">DR999_PMT03354</name>
</gene>